<dbReference type="CDD" id="cd12163">
    <property type="entry name" value="2-Hacid_dh_5"/>
    <property type="match status" value="1"/>
</dbReference>
<dbReference type="Pfam" id="PF02826">
    <property type="entry name" value="2-Hacid_dh_C"/>
    <property type="match status" value="2"/>
</dbReference>
<dbReference type="RefSeq" id="XP_064700793.1">
    <property type="nucleotide sequence ID" value="XM_064853030.1"/>
</dbReference>
<organism evidence="4 5">
    <name type="scientific">Exophiala bonariae</name>
    <dbReference type="NCBI Taxonomy" id="1690606"/>
    <lineage>
        <taxon>Eukaryota</taxon>
        <taxon>Fungi</taxon>
        <taxon>Dikarya</taxon>
        <taxon>Ascomycota</taxon>
        <taxon>Pezizomycotina</taxon>
        <taxon>Eurotiomycetes</taxon>
        <taxon>Chaetothyriomycetidae</taxon>
        <taxon>Chaetothyriales</taxon>
        <taxon>Herpotrichiellaceae</taxon>
        <taxon>Exophiala</taxon>
    </lineage>
</organism>
<evidence type="ECO:0000259" key="3">
    <source>
        <dbReference type="Pfam" id="PF02826"/>
    </source>
</evidence>
<dbReference type="PRINTS" id="PR00411">
    <property type="entry name" value="PNDRDTASEI"/>
</dbReference>
<dbReference type="PANTHER" id="PTHR43333:SF1">
    <property type="entry name" value="D-ISOMER SPECIFIC 2-HYDROXYACID DEHYDROGENASE NAD-BINDING DOMAIN-CONTAINING PROTEIN"/>
    <property type="match status" value="1"/>
</dbReference>
<feature type="domain" description="D-isomer specific 2-hydroxyacid dehydrogenase NAD-binding" evidence="3">
    <location>
        <begin position="229"/>
        <end position="345"/>
    </location>
</feature>
<gene>
    <name evidence="4" type="ORF">LTR84_009490</name>
</gene>
<evidence type="ECO:0000256" key="2">
    <source>
        <dbReference type="ARBA" id="ARBA00023027"/>
    </source>
</evidence>
<reference evidence="4 5" key="1">
    <citation type="submission" date="2023-08" db="EMBL/GenBank/DDBJ databases">
        <title>Black Yeasts Isolated from many extreme environments.</title>
        <authorList>
            <person name="Coleine C."/>
            <person name="Stajich J.E."/>
            <person name="Selbmann L."/>
        </authorList>
    </citation>
    <scope>NUCLEOTIDE SEQUENCE [LARGE SCALE GENOMIC DNA]</scope>
    <source>
        <strain evidence="4 5">CCFEE 5792</strain>
    </source>
</reference>
<evidence type="ECO:0000256" key="1">
    <source>
        <dbReference type="ARBA" id="ARBA00023002"/>
    </source>
</evidence>
<keyword evidence="1" id="KW-0560">Oxidoreductase</keyword>
<dbReference type="Proteomes" id="UP001358417">
    <property type="component" value="Unassembled WGS sequence"/>
</dbReference>
<evidence type="ECO:0000313" key="4">
    <source>
        <dbReference type="EMBL" id="KAK5045157.1"/>
    </source>
</evidence>
<proteinExistence type="predicted"/>
<protein>
    <recommendedName>
        <fullName evidence="3">D-isomer specific 2-hydroxyacid dehydrogenase NAD-binding domain-containing protein</fullName>
    </recommendedName>
</protein>
<dbReference type="InterPro" id="IPR006140">
    <property type="entry name" value="D-isomer_DH_NAD-bd"/>
</dbReference>
<dbReference type="Gene3D" id="3.40.50.720">
    <property type="entry name" value="NAD(P)-binding Rossmann-like Domain"/>
    <property type="match status" value="2"/>
</dbReference>
<comment type="caution">
    <text evidence="4">The sequence shown here is derived from an EMBL/GenBank/DDBJ whole genome shotgun (WGS) entry which is preliminary data.</text>
</comment>
<sequence>MGGGPDKEQLLIALWDPEPVDFTSEIKRRFPYVDINYVQIPPPSSASWKQAIADAANAVPTEAFQSATLLITLTALPPNKEAAPNLKLIHLFSAGIDSWVDHPIVKDSDIAITTSSGIHGPPITEWIILTSLVASKHYNLQHQWQVDHAWGPDRRSLSGTTDWVGKRVGIAGYGSIGRQAARVFSALGASIHAYTASPRSTPESRKDAGYWVPGTGDPDGTIPAAWYSGTTKESLHTFLSSGLDALLIALPLTPSTRHLFGKEEFALLAAPAADSPAAATRKKGTKGGFVINVARGPILDQAALVAALNDETLSGAALDVADPEPLPKDDPLWDAKNVIITPHVSSLGVEYFDRAYDLWITNWARHEKGEPLFNLVQRKRGY</sequence>
<dbReference type="AlphaFoldDB" id="A0AAV9MUF7"/>
<dbReference type="InterPro" id="IPR036291">
    <property type="entry name" value="NAD(P)-bd_dom_sf"/>
</dbReference>
<dbReference type="GO" id="GO:0016491">
    <property type="term" value="F:oxidoreductase activity"/>
    <property type="evidence" value="ECO:0007669"/>
    <property type="project" value="UniProtKB-KW"/>
</dbReference>
<keyword evidence="2" id="KW-0520">NAD</keyword>
<name>A0AAV9MUF7_9EURO</name>
<evidence type="ECO:0000313" key="5">
    <source>
        <dbReference type="Proteomes" id="UP001358417"/>
    </source>
</evidence>
<dbReference type="PANTHER" id="PTHR43333">
    <property type="entry name" value="2-HACID_DH_C DOMAIN-CONTAINING PROTEIN"/>
    <property type="match status" value="1"/>
</dbReference>
<dbReference type="GeneID" id="89977649"/>
<dbReference type="GO" id="GO:0051287">
    <property type="term" value="F:NAD binding"/>
    <property type="evidence" value="ECO:0007669"/>
    <property type="project" value="InterPro"/>
</dbReference>
<dbReference type="SUPFAM" id="SSF51735">
    <property type="entry name" value="NAD(P)-binding Rossmann-fold domains"/>
    <property type="match status" value="1"/>
</dbReference>
<dbReference type="SUPFAM" id="SSF52283">
    <property type="entry name" value="Formate/glycerate dehydrogenase catalytic domain-like"/>
    <property type="match status" value="1"/>
</dbReference>
<keyword evidence="5" id="KW-1185">Reference proteome</keyword>
<feature type="domain" description="D-isomer specific 2-hydroxyacid dehydrogenase NAD-binding" evidence="3">
    <location>
        <begin position="132"/>
        <end position="202"/>
    </location>
</feature>
<dbReference type="EMBL" id="JAVRRD010000039">
    <property type="protein sequence ID" value="KAK5045157.1"/>
    <property type="molecule type" value="Genomic_DNA"/>
</dbReference>
<accession>A0AAV9MUF7</accession>